<gene>
    <name evidence="3" type="ORF">ENKNEFLB_01677</name>
</gene>
<dbReference type="RefSeq" id="WP_214058770.1">
    <property type="nucleotide sequence ID" value="NZ_BAAAHS010000082.1"/>
</dbReference>
<reference evidence="3 4" key="1">
    <citation type="submission" date="2021-05" db="EMBL/GenBank/DDBJ databases">
        <title>Complete genome of Nocardioides aquaticus KCTC 9944T isolated from meromictic and hypersaline Ekho Lake, Antarctica.</title>
        <authorList>
            <person name="Hwang K."/>
            <person name="Kim K.M."/>
            <person name="Choe H."/>
        </authorList>
    </citation>
    <scope>NUCLEOTIDE SEQUENCE [LARGE SCALE GENOMIC DNA]</scope>
    <source>
        <strain evidence="3 4">KCTC 9944</strain>
    </source>
</reference>
<organism evidence="3 4">
    <name type="scientific">Nocardioides aquaticus</name>
    <dbReference type="NCBI Taxonomy" id="160826"/>
    <lineage>
        <taxon>Bacteria</taxon>
        <taxon>Bacillati</taxon>
        <taxon>Actinomycetota</taxon>
        <taxon>Actinomycetes</taxon>
        <taxon>Propionibacteriales</taxon>
        <taxon>Nocardioidaceae</taxon>
        <taxon>Nocardioides</taxon>
    </lineage>
</organism>
<keyword evidence="4" id="KW-1185">Reference proteome</keyword>
<dbReference type="EMBL" id="CP075371">
    <property type="protein sequence ID" value="QVT79296.1"/>
    <property type="molecule type" value="Genomic_DNA"/>
</dbReference>
<evidence type="ECO:0000313" key="4">
    <source>
        <dbReference type="Proteomes" id="UP000679307"/>
    </source>
</evidence>
<evidence type="ECO:0000256" key="1">
    <source>
        <dbReference type="SAM" id="MobiDB-lite"/>
    </source>
</evidence>
<name>A0ABX8EFK9_9ACTN</name>
<feature type="compositionally biased region" description="Low complexity" evidence="1">
    <location>
        <begin position="53"/>
        <end position="67"/>
    </location>
</feature>
<keyword evidence="2" id="KW-1133">Transmembrane helix</keyword>
<accession>A0ABX8EFK9</accession>
<protein>
    <recommendedName>
        <fullName evidence="5">Secreted protein</fullName>
    </recommendedName>
</protein>
<feature type="transmembrane region" description="Helical" evidence="2">
    <location>
        <begin position="16"/>
        <end position="36"/>
    </location>
</feature>
<proteinExistence type="predicted"/>
<feature type="compositionally biased region" description="Basic and acidic residues" evidence="1">
    <location>
        <begin position="38"/>
        <end position="48"/>
    </location>
</feature>
<keyword evidence="2" id="KW-0472">Membrane</keyword>
<evidence type="ECO:0000256" key="2">
    <source>
        <dbReference type="SAM" id="Phobius"/>
    </source>
</evidence>
<keyword evidence="2" id="KW-0812">Transmembrane</keyword>
<sequence>MSSRSTSTTPTPSGNLARIAVLVVIAVVAATAVWLGTRGDDGAADRDGGTGIAAGTSGESAGDSSGRSTGGSGSEQLAPESAAAAPVGGITLPTGSTQTDGYAAGFPYTDLGAVALQVELARAQVGFDYDQAATVAQLYSDPADQAVFEQRSHDAVALRRQQAGVPAEGQVPAPASYAVTPVAYTLEELDTDYYVVNLLSYVTLTDVDGEARDGLYAGTQLVRWMADPDADSDNSSGGDWKVVEGSTADLENLIAQGQPQAVAPETNDFEDANWIMIDPTSGNSSAEAGESS</sequence>
<evidence type="ECO:0008006" key="5">
    <source>
        <dbReference type="Google" id="ProtNLM"/>
    </source>
</evidence>
<dbReference type="Proteomes" id="UP000679307">
    <property type="component" value="Chromosome"/>
</dbReference>
<feature type="region of interest" description="Disordered" evidence="1">
    <location>
        <begin position="38"/>
        <end position="92"/>
    </location>
</feature>
<evidence type="ECO:0000313" key="3">
    <source>
        <dbReference type="EMBL" id="QVT79296.1"/>
    </source>
</evidence>